<gene>
    <name evidence="3" type="ORF">PCE31107_02893</name>
</gene>
<organism evidence="3 4">
    <name type="scientific">Pandoraea cepalis</name>
    <dbReference type="NCBI Taxonomy" id="2508294"/>
    <lineage>
        <taxon>Bacteria</taxon>
        <taxon>Pseudomonadati</taxon>
        <taxon>Pseudomonadota</taxon>
        <taxon>Betaproteobacteria</taxon>
        <taxon>Burkholderiales</taxon>
        <taxon>Burkholderiaceae</taxon>
        <taxon>Pandoraea</taxon>
    </lineage>
</organism>
<keyword evidence="2" id="KW-1133">Transmembrane helix</keyword>
<evidence type="ECO:0000256" key="2">
    <source>
        <dbReference type="SAM" id="Phobius"/>
    </source>
</evidence>
<feature type="region of interest" description="Disordered" evidence="1">
    <location>
        <begin position="56"/>
        <end position="102"/>
    </location>
</feature>
<evidence type="ECO:0000313" key="3">
    <source>
        <dbReference type="EMBL" id="VVE15980.1"/>
    </source>
</evidence>
<keyword evidence="2" id="KW-0812">Transmembrane</keyword>
<sequence>MNQSTNNRVTTPALGILNVLPVGLLVVVKVLKLMFMALRGVMRSLHTVKAMEATQPQAEATVVRREAAPSKLKEAVDEPSARVVRRSTSDQSSANVAGDESKPSIWDNKPVMRIADRHLLKEISGRQYRFSSYLAENEIQRIENGRIRKPLAAFTRSIAAREKVAFTLEEAVEYTRREIAAARRRGPSRKTETQPTAQPAQPDQYTALQEKQSSPAQEAVPPMDEDAPYWADTPCFDEIDAQAPSRGPAPEPQPRTQQPIRRDPPPPPVDVRPSGENGVEEGPVDFRGAHRVVGKVIGFGVVDVKKPKKDPFQIYAITMRTPSGEEAQFRGYELEQHVEKNRVAIGDTISLKRGRQQFWVTRNGVRNEKTRNIYEFQVVDRERR</sequence>
<evidence type="ECO:0000256" key="1">
    <source>
        <dbReference type="SAM" id="MobiDB-lite"/>
    </source>
</evidence>
<evidence type="ECO:0000313" key="4">
    <source>
        <dbReference type="Proteomes" id="UP000396788"/>
    </source>
</evidence>
<feature type="compositionally biased region" description="Basic and acidic residues" evidence="1">
    <location>
        <begin position="62"/>
        <end position="80"/>
    </location>
</feature>
<keyword evidence="2" id="KW-0472">Membrane</keyword>
<proteinExistence type="predicted"/>
<feature type="region of interest" description="Disordered" evidence="1">
    <location>
        <begin position="180"/>
        <end position="285"/>
    </location>
</feature>
<protein>
    <submittedName>
        <fullName evidence="3">Uncharacterized protein</fullName>
    </submittedName>
</protein>
<feature type="transmembrane region" description="Helical" evidence="2">
    <location>
        <begin position="12"/>
        <end position="35"/>
    </location>
</feature>
<reference evidence="3 4" key="1">
    <citation type="submission" date="2019-08" db="EMBL/GenBank/DDBJ databases">
        <authorList>
            <person name="Peeters C."/>
        </authorList>
    </citation>
    <scope>NUCLEOTIDE SEQUENCE [LARGE SCALE GENOMIC DNA]</scope>
    <source>
        <strain evidence="3 4">LMG 31107</strain>
    </source>
</reference>
<dbReference type="EMBL" id="CABPRY010000006">
    <property type="protein sequence ID" value="VVE15980.1"/>
    <property type="molecule type" value="Genomic_DNA"/>
</dbReference>
<name>A0A5E4VY66_9BURK</name>
<accession>A0A5E4VY66</accession>
<dbReference type="Proteomes" id="UP000396788">
    <property type="component" value="Unassembled WGS sequence"/>
</dbReference>
<feature type="compositionally biased region" description="Low complexity" evidence="1">
    <location>
        <begin position="193"/>
        <end position="207"/>
    </location>
</feature>
<dbReference type="AlphaFoldDB" id="A0A5E4VY66"/>
<dbReference type="RefSeq" id="WP_150609248.1">
    <property type="nucleotide sequence ID" value="NZ_CABPRY010000006.1"/>
</dbReference>